<name>A0A4V3P4V7_9FLAO</name>
<reference evidence="9 10" key="1">
    <citation type="submission" date="2019-04" db="EMBL/GenBank/DDBJ databases">
        <authorList>
            <person name="Liu A."/>
        </authorList>
    </citation>
    <scope>NUCLEOTIDE SEQUENCE [LARGE SCALE GENOMIC DNA]</scope>
    <source>
        <strain evidence="9 10">RZ03</strain>
    </source>
</reference>
<keyword evidence="6" id="KW-0106">Calcium</keyword>
<dbReference type="AlphaFoldDB" id="A0A4V3P4V7"/>
<dbReference type="Gene3D" id="3.40.720.10">
    <property type="entry name" value="Alkaline Phosphatase, subunit A"/>
    <property type="match status" value="1"/>
</dbReference>
<comment type="similarity">
    <text evidence="2">Belongs to the sulfatase family.</text>
</comment>
<dbReference type="InterPro" id="IPR035874">
    <property type="entry name" value="IDS"/>
</dbReference>
<keyword evidence="5" id="KW-0378">Hydrolase</keyword>
<organism evidence="9 10">
    <name type="scientific">Flavivirga rizhaonensis</name>
    <dbReference type="NCBI Taxonomy" id="2559571"/>
    <lineage>
        <taxon>Bacteria</taxon>
        <taxon>Pseudomonadati</taxon>
        <taxon>Bacteroidota</taxon>
        <taxon>Flavobacteriia</taxon>
        <taxon>Flavobacteriales</taxon>
        <taxon>Flavobacteriaceae</taxon>
        <taxon>Flavivirga</taxon>
    </lineage>
</organism>
<dbReference type="PANTHER" id="PTHR45953">
    <property type="entry name" value="IDURONATE 2-SULFATASE"/>
    <property type="match status" value="1"/>
</dbReference>
<gene>
    <name evidence="9" type="ORF">EM932_08220</name>
</gene>
<protein>
    <submittedName>
        <fullName evidence="9">Iduronate sulfatase</fullName>
    </submittedName>
</protein>
<sequence>MTLIKIVFSSLFMGLLLFNCGNSNIQSKTTEPDGLKSKPNVLFIAVDDLRPLLGCYDVAFAQTPEIDKLASEGRLFKNHYVQVATCGASRSSMLRSRYPRTKNELHNKEAFNAIPRGASNLARTMPELFRKNGYETVCIGKISHSDDGWLNKNAIRDSTNHDLPNAWDKVLTPLGNWKQSLVVAYPNGKDRDDGSGYMPYSLFPDIKDNELPDGMFAETAINHLKTYKKSDKPFFMALGFLKPHLPFVAPKRYYDIYKNVEIPSKNAMKKGQTRKANKSAEFYKYKTNRPFERPQGKETLSEKDAQDIRRAYMACVSYIDTQIGKVLKVLKENGLSENTVVVLWGDHGWHLGENNVWGKHTPLERALHSPLIIKTPQPQKQGIATNALAASIDLYPTLIDVCNLQNTATYLPLEGISLLPVINNPKIKVRDDVLSFWRGSATVVDNQYRLIVSGNAPKFNYELYDHKTDPGELKNISKKHTTATNKLMESLKKTYPSVLVKHNNSN</sequence>
<comment type="caution">
    <text evidence="9">The sequence shown here is derived from an EMBL/GenBank/DDBJ whole genome shotgun (WGS) entry which is preliminary data.</text>
</comment>
<dbReference type="InterPro" id="IPR017850">
    <property type="entry name" value="Alkaline_phosphatase_core_sf"/>
</dbReference>
<feature type="signal peptide" evidence="7">
    <location>
        <begin position="1"/>
        <end position="25"/>
    </location>
</feature>
<comment type="cofactor">
    <cofactor evidence="1">
        <name>Ca(2+)</name>
        <dbReference type="ChEBI" id="CHEBI:29108"/>
    </cofactor>
</comment>
<evidence type="ECO:0000313" key="9">
    <source>
        <dbReference type="EMBL" id="TGV02964.1"/>
    </source>
</evidence>
<evidence type="ECO:0000256" key="6">
    <source>
        <dbReference type="ARBA" id="ARBA00022837"/>
    </source>
</evidence>
<dbReference type="CDD" id="cd16030">
    <property type="entry name" value="iduronate-2-sulfatase"/>
    <property type="match status" value="1"/>
</dbReference>
<feature type="chain" id="PRO_5020977232" evidence="7">
    <location>
        <begin position="26"/>
        <end position="506"/>
    </location>
</feature>
<evidence type="ECO:0000256" key="3">
    <source>
        <dbReference type="ARBA" id="ARBA00022723"/>
    </source>
</evidence>
<evidence type="ECO:0000259" key="8">
    <source>
        <dbReference type="Pfam" id="PF00884"/>
    </source>
</evidence>
<accession>A0A4V3P4V7</accession>
<proteinExistence type="inferred from homology"/>
<keyword evidence="4 7" id="KW-0732">Signal</keyword>
<feature type="domain" description="Sulfatase N-terminal" evidence="8">
    <location>
        <begin position="39"/>
        <end position="401"/>
    </location>
</feature>
<dbReference type="GO" id="GO:0004423">
    <property type="term" value="F:iduronate-2-sulfatase activity"/>
    <property type="evidence" value="ECO:0007669"/>
    <property type="project" value="InterPro"/>
</dbReference>
<dbReference type="Pfam" id="PF00884">
    <property type="entry name" value="Sulfatase"/>
    <property type="match status" value="1"/>
</dbReference>
<keyword evidence="3" id="KW-0479">Metal-binding</keyword>
<evidence type="ECO:0000256" key="7">
    <source>
        <dbReference type="SAM" id="SignalP"/>
    </source>
</evidence>
<dbReference type="Proteomes" id="UP000307602">
    <property type="component" value="Unassembled WGS sequence"/>
</dbReference>
<dbReference type="OrthoDB" id="9763552at2"/>
<dbReference type="EMBL" id="SRSO01000009">
    <property type="protein sequence ID" value="TGV02964.1"/>
    <property type="molecule type" value="Genomic_DNA"/>
</dbReference>
<evidence type="ECO:0000313" key="10">
    <source>
        <dbReference type="Proteomes" id="UP000307602"/>
    </source>
</evidence>
<evidence type="ECO:0000256" key="4">
    <source>
        <dbReference type="ARBA" id="ARBA00022729"/>
    </source>
</evidence>
<evidence type="ECO:0000256" key="1">
    <source>
        <dbReference type="ARBA" id="ARBA00001913"/>
    </source>
</evidence>
<dbReference type="PANTHER" id="PTHR45953:SF1">
    <property type="entry name" value="IDURONATE 2-SULFATASE"/>
    <property type="match status" value="1"/>
</dbReference>
<dbReference type="InterPro" id="IPR000917">
    <property type="entry name" value="Sulfatase_N"/>
</dbReference>
<dbReference type="GO" id="GO:0046872">
    <property type="term" value="F:metal ion binding"/>
    <property type="evidence" value="ECO:0007669"/>
    <property type="project" value="UniProtKB-KW"/>
</dbReference>
<evidence type="ECO:0000256" key="5">
    <source>
        <dbReference type="ARBA" id="ARBA00022801"/>
    </source>
</evidence>
<dbReference type="SUPFAM" id="SSF53649">
    <property type="entry name" value="Alkaline phosphatase-like"/>
    <property type="match status" value="1"/>
</dbReference>
<dbReference type="RefSeq" id="WP_135876706.1">
    <property type="nucleotide sequence ID" value="NZ_SRSO01000009.1"/>
</dbReference>
<dbReference type="GO" id="GO:0005737">
    <property type="term" value="C:cytoplasm"/>
    <property type="evidence" value="ECO:0007669"/>
    <property type="project" value="TreeGrafter"/>
</dbReference>
<keyword evidence="10" id="KW-1185">Reference proteome</keyword>
<evidence type="ECO:0000256" key="2">
    <source>
        <dbReference type="ARBA" id="ARBA00008779"/>
    </source>
</evidence>